<feature type="short sequence motif" description="GXGXXG" evidence="2">
    <location>
        <begin position="86"/>
        <end position="91"/>
    </location>
</feature>
<comment type="caution">
    <text evidence="3">The sequence shown here is derived from an EMBL/GenBank/DDBJ whole genome shotgun (WGS) entry which is preliminary data.</text>
</comment>
<evidence type="ECO:0000256" key="2">
    <source>
        <dbReference type="PROSITE-ProRule" id="PRU01161"/>
    </source>
</evidence>
<dbReference type="InterPro" id="IPR016035">
    <property type="entry name" value="Acyl_Trfase/lysoPLipase"/>
</dbReference>
<gene>
    <name evidence="3" type="ORF">C3928_02140</name>
</gene>
<reference evidence="3 4" key="1">
    <citation type="submission" date="2018-02" db="EMBL/GenBank/DDBJ databases">
        <title>Draft genome sequences of four Legionella pneumophila clinical strains isolated in Ontario.</title>
        <authorList>
            <person name="Fortuna A."/>
            <person name="Ramnarine R."/>
            <person name="Li A."/>
            <person name="Frantz C."/>
            <person name="Mallo G."/>
        </authorList>
    </citation>
    <scope>NUCLEOTIDE SEQUENCE [LARGE SCALE GENOMIC DNA]</scope>
    <source>
        <strain evidence="3 4">LG61</strain>
    </source>
</reference>
<comment type="caution">
    <text evidence="2">Lacks conserved residue(s) required for the propagation of feature annotation.</text>
</comment>
<feature type="short sequence motif" description="GXSXG" evidence="2">
    <location>
        <begin position="115"/>
        <end position="119"/>
    </location>
</feature>
<keyword evidence="2" id="KW-0378">Hydrolase</keyword>
<dbReference type="RefSeq" id="WP_027228508.1">
    <property type="nucleotide sequence ID" value="NZ_CP017601.1"/>
</dbReference>
<feature type="active site" description="Proton acceptor" evidence="2">
    <location>
        <position position="263"/>
    </location>
</feature>
<dbReference type="SUPFAM" id="SSF52151">
    <property type="entry name" value="FabD/lysophospholipase-like"/>
    <property type="match status" value="1"/>
</dbReference>
<evidence type="ECO:0000313" key="3">
    <source>
        <dbReference type="EMBL" id="PPK33205.1"/>
    </source>
</evidence>
<dbReference type="Pfam" id="PF01734">
    <property type="entry name" value="Patatin"/>
    <property type="match status" value="1"/>
</dbReference>
<keyword evidence="2" id="KW-0442">Lipid degradation</keyword>
<evidence type="ECO:0000256" key="1">
    <source>
        <dbReference type="ARBA" id="ARBA00023098"/>
    </source>
</evidence>
<dbReference type="Gene3D" id="3.40.1090.10">
    <property type="entry name" value="Cytosolic phospholipase A2 catalytic domain"/>
    <property type="match status" value="1"/>
</dbReference>
<dbReference type="EMBL" id="PQWY01000003">
    <property type="protein sequence ID" value="PPK33205.1"/>
    <property type="molecule type" value="Genomic_DNA"/>
</dbReference>
<dbReference type="Proteomes" id="UP000239239">
    <property type="component" value="Unassembled WGS sequence"/>
</dbReference>
<dbReference type="GO" id="GO:0016787">
    <property type="term" value="F:hydrolase activity"/>
    <property type="evidence" value="ECO:0007669"/>
    <property type="project" value="UniProtKB-UniRule"/>
</dbReference>
<dbReference type="InterPro" id="IPR002641">
    <property type="entry name" value="PNPLA_dom"/>
</dbReference>
<protein>
    <submittedName>
        <fullName evidence="3">Uncharacterized protein</fullName>
    </submittedName>
</protein>
<dbReference type="PROSITE" id="PS51635">
    <property type="entry name" value="PNPLA"/>
    <property type="match status" value="1"/>
</dbReference>
<feature type="active site" description="Nucleophile" evidence="2">
    <location>
        <position position="117"/>
    </location>
</feature>
<keyword evidence="1 2" id="KW-0443">Lipid metabolism</keyword>
<dbReference type="AlphaFoldDB" id="A0A2S6F707"/>
<name>A0A2S6F707_LEGPN</name>
<dbReference type="GO" id="GO:0016042">
    <property type="term" value="P:lipid catabolic process"/>
    <property type="evidence" value="ECO:0007669"/>
    <property type="project" value="UniProtKB-UniRule"/>
</dbReference>
<sequence length="401" mass="44469">MKRIFFVVFLLCLETACNTAKNNPLPAQLADKALVPGFKEVRTDFTSSDDPIIKKQSLERVKQLAKAYPDTMFHQKGSFSLLIISGGGDYGAFGAGLLNGWTKSGSRPTFTTVTGISTGALIAPLAFAGPKYDATLKKVYTTITTKDVLSNKPVLWTLLTGGSALKGTKPLQDLIARHVDEKLLNDIAKGYYQGRRLYVGTSNLYSRKLVVWDMTRIAASKNPERVQLFRKILLASASIPVVMPPVYFDVMANGKPYTEMHVDGSTTFAVFLSRLGSDIKTAKKHFKLKEKPNVKIYVIRNNQNQFHYKVIKPKLLVIGKRAIESVTASQGAADVIFVYLCALIEGVDFNLANVPNEFDSNSEELFDTQRMNQLYQIGYSKAVKGYPWQKIPPDVRALHGN</sequence>
<dbReference type="OrthoDB" id="9798773at2"/>
<proteinExistence type="predicted"/>
<organism evidence="3 4">
    <name type="scientific">Legionella pneumophila</name>
    <dbReference type="NCBI Taxonomy" id="446"/>
    <lineage>
        <taxon>Bacteria</taxon>
        <taxon>Pseudomonadati</taxon>
        <taxon>Pseudomonadota</taxon>
        <taxon>Gammaproteobacteria</taxon>
        <taxon>Legionellales</taxon>
        <taxon>Legionellaceae</taxon>
        <taxon>Legionella</taxon>
    </lineage>
</organism>
<accession>A0A2S6F707</accession>
<evidence type="ECO:0000313" key="4">
    <source>
        <dbReference type="Proteomes" id="UP000239239"/>
    </source>
</evidence>